<reference evidence="1" key="1">
    <citation type="submission" date="2021-02" db="EMBL/GenBank/DDBJ databases">
        <title>Natronoglycomyces albus gen. nov., sp. nov, a haloalkaliphilic actinobacterium from a soda solonchak soil.</title>
        <authorList>
            <person name="Sorokin D.Y."/>
            <person name="Khijniak T.V."/>
            <person name="Zakharycheva A.P."/>
            <person name="Boueva O.V."/>
            <person name="Ariskina E.V."/>
            <person name="Hahnke R.L."/>
            <person name="Bunk B."/>
            <person name="Sproer C."/>
            <person name="Schumann P."/>
            <person name="Evtushenko L.I."/>
            <person name="Kublanov I.V."/>
        </authorList>
    </citation>
    <scope>NUCLEOTIDE SEQUENCE</scope>
    <source>
        <strain evidence="1">DSM 106290</strain>
    </source>
</reference>
<proteinExistence type="predicted"/>
<name>A0A895XP40_9ACTN</name>
<protein>
    <submittedName>
        <fullName evidence="1">Uncharacterized protein</fullName>
    </submittedName>
</protein>
<keyword evidence="2" id="KW-1185">Reference proteome</keyword>
<gene>
    <name evidence="1" type="ORF">JQS30_09530</name>
</gene>
<accession>A0A895XP40</accession>
<evidence type="ECO:0000313" key="1">
    <source>
        <dbReference type="EMBL" id="QSB04060.1"/>
    </source>
</evidence>
<evidence type="ECO:0000313" key="2">
    <source>
        <dbReference type="Proteomes" id="UP000662939"/>
    </source>
</evidence>
<sequence length="358" mass="38048">MQKPGSKRRQRLLLVGSSALLVGAIAVVTMNMASAQQDNGEQPHAAASCFVEELPYPDDSYMSFATAMDSTGAYIAGRTYPSDPEANFERQVLIWHEGDLTRVDISGEDQLLGGINSSGDGAGSTYVDFRAVPILYRDGVVSELPYDREAAARDINDEGVVVGSNDAGQGRVPVYWEADATAPVELELPEGYHNGDVFAIDEEGTKVGFVSRNDSGNRMHYLWTNEGEGIPLPMPNDASPTDGFAADITAGWVTGPVWNGDQAGASTVRWQPGDLAPETKSLEFVSAINELGWIAGHESNRAAFANEAGVHTLPSIIDDPTATSNAIAISGDGAILAGNAETDPTEVHSFAAVRWTCQ</sequence>
<dbReference type="EMBL" id="CP070496">
    <property type="protein sequence ID" value="QSB04060.1"/>
    <property type="molecule type" value="Genomic_DNA"/>
</dbReference>
<dbReference type="RefSeq" id="WP_213170059.1">
    <property type="nucleotide sequence ID" value="NZ_CP070496.1"/>
</dbReference>
<dbReference type="Proteomes" id="UP000662939">
    <property type="component" value="Chromosome"/>
</dbReference>
<dbReference type="KEGG" id="nav:JQS30_09530"/>
<organism evidence="1 2">
    <name type="scientific">Natronoglycomyces albus</name>
    <dbReference type="NCBI Taxonomy" id="2811108"/>
    <lineage>
        <taxon>Bacteria</taxon>
        <taxon>Bacillati</taxon>
        <taxon>Actinomycetota</taxon>
        <taxon>Actinomycetes</taxon>
        <taxon>Glycomycetales</taxon>
        <taxon>Glycomycetaceae</taxon>
        <taxon>Natronoglycomyces</taxon>
    </lineage>
</organism>
<dbReference type="AlphaFoldDB" id="A0A895XP40"/>